<proteinExistence type="predicted"/>
<name>A0A645IFK0_9ZZZZ</name>
<comment type="caution">
    <text evidence="1">The sequence shown here is derived from an EMBL/GenBank/DDBJ whole genome shotgun (WGS) entry which is preliminary data.</text>
</comment>
<evidence type="ECO:0000313" key="1">
    <source>
        <dbReference type="EMBL" id="MPN50067.1"/>
    </source>
</evidence>
<dbReference type="AlphaFoldDB" id="A0A645IFK0"/>
<dbReference type="EMBL" id="VSSQ01113891">
    <property type="protein sequence ID" value="MPN50067.1"/>
    <property type="molecule type" value="Genomic_DNA"/>
</dbReference>
<reference evidence="1" key="1">
    <citation type="submission" date="2019-08" db="EMBL/GenBank/DDBJ databases">
        <authorList>
            <person name="Kucharzyk K."/>
            <person name="Murdoch R.W."/>
            <person name="Higgins S."/>
            <person name="Loffler F."/>
        </authorList>
    </citation>
    <scope>NUCLEOTIDE SEQUENCE</scope>
</reference>
<gene>
    <name evidence="1" type="ORF">SDC9_197693</name>
</gene>
<protein>
    <submittedName>
        <fullName evidence="1">Uncharacterized protein</fullName>
    </submittedName>
</protein>
<sequence length="57" mass="6082">MININFAVFDVGMAFLQAGLALAEGFNLGSGKDDSAFIGFFDEVIVPGFFVLGNDFD</sequence>
<organism evidence="1">
    <name type="scientific">bioreactor metagenome</name>
    <dbReference type="NCBI Taxonomy" id="1076179"/>
    <lineage>
        <taxon>unclassified sequences</taxon>
        <taxon>metagenomes</taxon>
        <taxon>ecological metagenomes</taxon>
    </lineage>
</organism>
<accession>A0A645IFK0</accession>